<keyword evidence="2" id="KW-0597">Phosphoprotein</keyword>
<evidence type="ECO:0000256" key="1">
    <source>
        <dbReference type="ARBA" id="ARBA00004123"/>
    </source>
</evidence>
<evidence type="ECO:0000313" key="7">
    <source>
        <dbReference type="Proteomes" id="UP000000598"/>
    </source>
</evidence>
<dbReference type="Pfam" id="PF00638">
    <property type="entry name" value="Ran_BP1"/>
    <property type="match status" value="1"/>
</dbReference>
<feature type="compositionally biased region" description="Basic and acidic residues" evidence="4">
    <location>
        <begin position="31"/>
        <end position="49"/>
    </location>
</feature>
<evidence type="ECO:0000256" key="2">
    <source>
        <dbReference type="ARBA" id="ARBA00022553"/>
    </source>
</evidence>
<dbReference type="SMART" id="SM00160">
    <property type="entry name" value="RanBD"/>
    <property type="match status" value="1"/>
</dbReference>
<gene>
    <name evidence="6" type="ORF">KLLA0_C07953g</name>
</gene>
<dbReference type="PANTHER" id="PTHR23138:SF142">
    <property type="entry name" value="RAN-BINDING PROTEIN 3B-RELATED"/>
    <property type="match status" value="1"/>
</dbReference>
<dbReference type="FunCoup" id="Q6CU35">
    <property type="interactions" value="192"/>
</dbReference>
<dbReference type="PANTHER" id="PTHR23138">
    <property type="entry name" value="RAN BINDING PROTEIN"/>
    <property type="match status" value="1"/>
</dbReference>
<keyword evidence="3" id="KW-0539">Nucleus</keyword>
<dbReference type="GO" id="GO:0006611">
    <property type="term" value="P:protein export from nucleus"/>
    <property type="evidence" value="ECO:0007669"/>
    <property type="project" value="UniProtKB-ARBA"/>
</dbReference>
<dbReference type="InterPro" id="IPR045255">
    <property type="entry name" value="RanBP1-like"/>
</dbReference>
<feature type="compositionally biased region" description="Basic and acidic residues" evidence="4">
    <location>
        <begin position="77"/>
        <end position="117"/>
    </location>
</feature>
<dbReference type="InParanoid" id="Q6CU35"/>
<organism evidence="6 7">
    <name type="scientific">Kluyveromyces lactis (strain ATCC 8585 / CBS 2359 / DSM 70799 / NBRC 1267 / NRRL Y-1140 / WM37)</name>
    <name type="common">Yeast</name>
    <name type="synonym">Candida sphaerica</name>
    <dbReference type="NCBI Taxonomy" id="284590"/>
    <lineage>
        <taxon>Eukaryota</taxon>
        <taxon>Fungi</taxon>
        <taxon>Dikarya</taxon>
        <taxon>Ascomycota</taxon>
        <taxon>Saccharomycotina</taxon>
        <taxon>Saccharomycetes</taxon>
        <taxon>Saccharomycetales</taxon>
        <taxon>Saccharomycetaceae</taxon>
        <taxon>Kluyveromyces</taxon>
    </lineage>
</organism>
<proteinExistence type="predicted"/>
<dbReference type="KEGG" id="kla:KLLA0_C07953g"/>
<dbReference type="STRING" id="284590.Q6CU35"/>
<dbReference type="GO" id="GO:0006607">
    <property type="term" value="P:NLS-bearing protein import into nucleus"/>
    <property type="evidence" value="ECO:0007669"/>
    <property type="project" value="TreeGrafter"/>
</dbReference>
<feature type="domain" description="RanBD1" evidence="5">
    <location>
        <begin position="212"/>
        <end position="339"/>
    </location>
</feature>
<evidence type="ECO:0000259" key="5">
    <source>
        <dbReference type="PROSITE" id="PS50196"/>
    </source>
</evidence>
<feature type="region of interest" description="Disordered" evidence="4">
    <location>
        <begin position="193"/>
        <end position="231"/>
    </location>
</feature>
<evidence type="ECO:0000256" key="4">
    <source>
        <dbReference type="SAM" id="MobiDB-lite"/>
    </source>
</evidence>
<dbReference type="CDD" id="cd13180">
    <property type="entry name" value="RanBD_RanBP3"/>
    <property type="match status" value="1"/>
</dbReference>
<dbReference type="eggNOG" id="KOG0864">
    <property type="taxonomic scope" value="Eukaryota"/>
</dbReference>
<evidence type="ECO:0000256" key="3">
    <source>
        <dbReference type="ARBA" id="ARBA00023242"/>
    </source>
</evidence>
<dbReference type="FunFam" id="2.30.29.30:FF:000454">
    <property type="entry name" value="Ran-specific GTPase-activating protein 2"/>
    <property type="match status" value="1"/>
</dbReference>
<feature type="compositionally biased region" description="Basic and acidic residues" evidence="4">
    <location>
        <begin position="193"/>
        <end position="207"/>
    </location>
</feature>
<dbReference type="Gene3D" id="2.30.29.30">
    <property type="entry name" value="Pleckstrin-homology domain (PH domain)/Phosphotyrosine-binding domain (PTB)"/>
    <property type="match status" value="1"/>
</dbReference>
<reference evidence="6 7" key="1">
    <citation type="journal article" date="2004" name="Nature">
        <title>Genome evolution in yeasts.</title>
        <authorList>
            <consortium name="Genolevures"/>
            <person name="Dujon B."/>
            <person name="Sherman D."/>
            <person name="Fischer G."/>
            <person name="Durrens P."/>
            <person name="Casaregola S."/>
            <person name="Lafontaine I."/>
            <person name="de Montigny J."/>
            <person name="Marck C."/>
            <person name="Neuveglise C."/>
            <person name="Talla E."/>
            <person name="Goffard N."/>
            <person name="Frangeul L."/>
            <person name="Aigle M."/>
            <person name="Anthouard V."/>
            <person name="Babour A."/>
            <person name="Barbe V."/>
            <person name="Barnay S."/>
            <person name="Blanchin S."/>
            <person name="Beckerich J.M."/>
            <person name="Beyne E."/>
            <person name="Bleykasten C."/>
            <person name="Boisrame A."/>
            <person name="Boyer J."/>
            <person name="Cattolico L."/>
            <person name="Confanioleri F."/>
            <person name="de Daruvar A."/>
            <person name="Despons L."/>
            <person name="Fabre E."/>
            <person name="Fairhead C."/>
            <person name="Ferry-Dumazet H."/>
            <person name="Groppi A."/>
            <person name="Hantraye F."/>
            <person name="Hennequin C."/>
            <person name="Jauniaux N."/>
            <person name="Joyet P."/>
            <person name="Kachouri R."/>
            <person name="Kerrest A."/>
            <person name="Koszul R."/>
            <person name="Lemaire M."/>
            <person name="Lesur I."/>
            <person name="Ma L."/>
            <person name="Muller H."/>
            <person name="Nicaud J.M."/>
            <person name="Nikolski M."/>
            <person name="Oztas S."/>
            <person name="Ozier-Kalogeropoulos O."/>
            <person name="Pellenz S."/>
            <person name="Potier S."/>
            <person name="Richard G.F."/>
            <person name="Straub M.L."/>
            <person name="Suleau A."/>
            <person name="Swennene D."/>
            <person name="Tekaia F."/>
            <person name="Wesolowski-Louvel M."/>
            <person name="Westhof E."/>
            <person name="Wirth B."/>
            <person name="Zeniou-Meyer M."/>
            <person name="Zivanovic I."/>
            <person name="Bolotin-Fukuhara M."/>
            <person name="Thierry A."/>
            <person name="Bouchier C."/>
            <person name="Caudron B."/>
            <person name="Scarpelli C."/>
            <person name="Gaillardin C."/>
            <person name="Weissenbach J."/>
            <person name="Wincker P."/>
            <person name="Souciet J.L."/>
        </authorList>
    </citation>
    <scope>NUCLEOTIDE SEQUENCE [LARGE SCALE GENOMIC DNA]</scope>
    <source>
        <strain evidence="7">ATCC 8585 / CBS 2359 / DSM 70799 / NBRC 1267 / NRRL Y-1140 / WM37</strain>
    </source>
</reference>
<sequence>MPETLNDSNKRALPEVNSELESTETPVKKVKLNDKDEAKPSEETDKFITENDTANEEANSVERPKNIETAETTETAVTKEEDTNNKKEEEAKEKDEGAKAEIEGKKTEPKPEKDVEKPSFTFGQSSSFVSGFGVATKPFGAANAFSAGLPAAKTTEKDGNKDTVKVEPGFSFGSGLSFGAGFKAAKVASKDSVAKDKQTVESEKKESTPAQSREPTVKLTKQDVKSGEETEESIFQTNAKLYQLTDIKDGWKERGIGVLHLNKDEVSEKSRIVMRSRGLLKVILNLPLVKGFSIKKGFPGSLNGEKFVRILAVDENKNPVQYALRTGKAEIADELYEKVNAHILEN</sequence>
<protein>
    <submittedName>
        <fullName evidence="6">KLLA0C07953p</fullName>
    </submittedName>
</protein>
<dbReference type="Proteomes" id="UP000000598">
    <property type="component" value="Chromosome C"/>
</dbReference>
<accession>Q6CU35</accession>
<dbReference type="PaxDb" id="284590-Q6CU35"/>
<comment type="subcellular location">
    <subcellularLocation>
        <location evidence="1">Nucleus</location>
    </subcellularLocation>
</comment>
<dbReference type="HOGENOM" id="CLU_052718_0_0_1"/>
<dbReference type="InterPro" id="IPR000156">
    <property type="entry name" value="Ran_bind_dom"/>
</dbReference>
<name>Q6CU35_KLULA</name>
<feature type="region of interest" description="Disordered" evidence="4">
    <location>
        <begin position="1"/>
        <end position="125"/>
    </location>
</feature>
<keyword evidence="7" id="KW-1185">Reference proteome</keyword>
<dbReference type="PROSITE" id="PS50196">
    <property type="entry name" value="RANBD1"/>
    <property type="match status" value="1"/>
</dbReference>
<dbReference type="EMBL" id="CR382123">
    <property type="protein sequence ID" value="CAH01405.1"/>
    <property type="molecule type" value="Genomic_DNA"/>
</dbReference>
<dbReference type="GO" id="GO:0005634">
    <property type="term" value="C:nucleus"/>
    <property type="evidence" value="ECO:0007669"/>
    <property type="project" value="UniProtKB-SubCell"/>
</dbReference>
<dbReference type="OMA" id="NMDKRGV"/>
<dbReference type="AlphaFoldDB" id="Q6CU35"/>
<evidence type="ECO:0000313" key="6">
    <source>
        <dbReference type="EMBL" id="CAH01405.1"/>
    </source>
</evidence>
<dbReference type="SUPFAM" id="SSF50729">
    <property type="entry name" value="PH domain-like"/>
    <property type="match status" value="1"/>
</dbReference>
<dbReference type="InterPro" id="IPR011993">
    <property type="entry name" value="PH-like_dom_sf"/>
</dbReference>